<evidence type="ECO:0000256" key="5">
    <source>
        <dbReference type="ARBA" id="ARBA00022692"/>
    </source>
</evidence>
<evidence type="ECO:0000313" key="10">
    <source>
        <dbReference type="EMBL" id="TFB74348.1"/>
    </source>
</evidence>
<sequence>MPDRYVLHAPPVHQRSDIFVSLVAVVDESTTDVGFFVRSLSDELALRYSNYEILLIDNGLVPSELQTVRTVLRELACIRVLRLSRLFSLDSAVFAGLESAIGDYLIVVTPGHDPISVIPDIIDLLAGTGTDIVQGISSVARRGTWSSRVGRRFFYWYNRKFLHVEIPSRATHLTGLTRRAVNTLTATSRSHRYLRHLIRHVGYGIADLHYEPICGAAAKRSVRSGYLQAVEMISSYSTHPLRVVTVMGSVAALFNLFYAIYVLTVSFFVGGVVQGWTTTSLQLSIMFFIISIVLAVQSEYLGRILTETRREPSYVIMEELESETLISDMQRRNVSV</sequence>
<dbReference type="EMBL" id="SOEY01000012">
    <property type="protein sequence ID" value="TFB74348.1"/>
    <property type="molecule type" value="Genomic_DNA"/>
</dbReference>
<dbReference type="Pfam" id="PF00535">
    <property type="entry name" value="Glycos_transf_2"/>
    <property type="match status" value="1"/>
</dbReference>
<dbReference type="PANTHER" id="PTHR48090:SF1">
    <property type="entry name" value="PROPHAGE BACTOPRENOL GLUCOSYL TRANSFERASE HOMOLOG"/>
    <property type="match status" value="1"/>
</dbReference>
<evidence type="ECO:0000256" key="4">
    <source>
        <dbReference type="ARBA" id="ARBA00022679"/>
    </source>
</evidence>
<dbReference type="InterPro" id="IPR029044">
    <property type="entry name" value="Nucleotide-diphossugar_trans"/>
</dbReference>
<dbReference type="AlphaFoldDB" id="A0A4R8V0V1"/>
<dbReference type="RefSeq" id="WP_134502283.1">
    <property type="nucleotide sequence ID" value="NZ_SOEY01000012.1"/>
</dbReference>
<dbReference type="GO" id="GO:0005886">
    <property type="term" value="C:plasma membrane"/>
    <property type="evidence" value="ECO:0007669"/>
    <property type="project" value="TreeGrafter"/>
</dbReference>
<dbReference type="SUPFAM" id="SSF53448">
    <property type="entry name" value="Nucleotide-diphospho-sugar transferases"/>
    <property type="match status" value="1"/>
</dbReference>
<keyword evidence="11" id="KW-1185">Reference proteome</keyword>
<evidence type="ECO:0000256" key="6">
    <source>
        <dbReference type="ARBA" id="ARBA00022989"/>
    </source>
</evidence>
<dbReference type="OrthoDB" id="9811884at2"/>
<gene>
    <name evidence="10" type="ORF">E3O06_07075</name>
</gene>
<proteinExistence type="inferred from homology"/>
<dbReference type="PANTHER" id="PTHR48090">
    <property type="entry name" value="UNDECAPRENYL-PHOSPHATE 4-DEOXY-4-FORMAMIDO-L-ARABINOSE TRANSFERASE-RELATED"/>
    <property type="match status" value="1"/>
</dbReference>
<comment type="caution">
    <text evidence="10">The sequence shown here is derived from an EMBL/GenBank/DDBJ whole genome shotgun (WGS) entry which is preliminary data.</text>
</comment>
<keyword evidence="7 8" id="KW-0472">Membrane</keyword>
<evidence type="ECO:0000256" key="2">
    <source>
        <dbReference type="ARBA" id="ARBA00006739"/>
    </source>
</evidence>
<evidence type="ECO:0000313" key="11">
    <source>
        <dbReference type="Proteomes" id="UP000298173"/>
    </source>
</evidence>
<evidence type="ECO:0000256" key="8">
    <source>
        <dbReference type="SAM" id="Phobius"/>
    </source>
</evidence>
<feature type="transmembrane region" description="Helical" evidence="8">
    <location>
        <begin position="243"/>
        <end position="269"/>
    </location>
</feature>
<evidence type="ECO:0000256" key="7">
    <source>
        <dbReference type="ARBA" id="ARBA00023136"/>
    </source>
</evidence>
<keyword evidence="3" id="KW-0328">Glycosyltransferase</keyword>
<accession>A0A4R8V0V1</accession>
<feature type="domain" description="Glycosyltransferase 2-like" evidence="9">
    <location>
        <begin position="37"/>
        <end position="170"/>
    </location>
</feature>
<dbReference type="GO" id="GO:0016757">
    <property type="term" value="F:glycosyltransferase activity"/>
    <property type="evidence" value="ECO:0007669"/>
    <property type="project" value="UniProtKB-KW"/>
</dbReference>
<protein>
    <submittedName>
        <fullName evidence="10">Glycosyltransferase</fullName>
    </submittedName>
</protein>
<feature type="transmembrane region" description="Helical" evidence="8">
    <location>
        <begin position="281"/>
        <end position="301"/>
    </location>
</feature>
<dbReference type="Proteomes" id="UP000298173">
    <property type="component" value="Unassembled WGS sequence"/>
</dbReference>
<evidence type="ECO:0000256" key="3">
    <source>
        <dbReference type="ARBA" id="ARBA00022676"/>
    </source>
</evidence>
<keyword evidence="4 10" id="KW-0808">Transferase</keyword>
<dbReference type="InterPro" id="IPR001173">
    <property type="entry name" value="Glyco_trans_2-like"/>
</dbReference>
<evidence type="ECO:0000256" key="1">
    <source>
        <dbReference type="ARBA" id="ARBA00004141"/>
    </source>
</evidence>
<keyword evidence="5 8" id="KW-0812">Transmembrane</keyword>
<reference evidence="10 11" key="1">
    <citation type="submission" date="2019-03" db="EMBL/GenBank/DDBJ databases">
        <title>Genomics of glacier-inhabiting Cryobacterium strains.</title>
        <authorList>
            <person name="Liu Q."/>
            <person name="Xin Y.-H."/>
        </authorList>
    </citation>
    <scope>NUCLEOTIDE SEQUENCE [LARGE SCALE GENOMIC DNA]</scope>
    <source>
        <strain evidence="10 11">HLT2-23</strain>
    </source>
</reference>
<organism evidence="10 11">
    <name type="scientific">Cryobacterium glaciale</name>
    <dbReference type="NCBI Taxonomy" id="1259145"/>
    <lineage>
        <taxon>Bacteria</taxon>
        <taxon>Bacillati</taxon>
        <taxon>Actinomycetota</taxon>
        <taxon>Actinomycetes</taxon>
        <taxon>Micrococcales</taxon>
        <taxon>Microbacteriaceae</taxon>
        <taxon>Cryobacterium</taxon>
    </lineage>
</organism>
<dbReference type="InterPro" id="IPR050256">
    <property type="entry name" value="Glycosyltransferase_2"/>
</dbReference>
<comment type="similarity">
    <text evidence="2">Belongs to the glycosyltransferase 2 family.</text>
</comment>
<comment type="subcellular location">
    <subcellularLocation>
        <location evidence="1">Membrane</location>
        <topology evidence="1">Multi-pass membrane protein</topology>
    </subcellularLocation>
</comment>
<keyword evidence="6 8" id="KW-1133">Transmembrane helix</keyword>
<dbReference type="Gene3D" id="3.90.550.10">
    <property type="entry name" value="Spore Coat Polysaccharide Biosynthesis Protein SpsA, Chain A"/>
    <property type="match status" value="1"/>
</dbReference>
<name>A0A4R8V0V1_9MICO</name>
<evidence type="ECO:0000259" key="9">
    <source>
        <dbReference type="Pfam" id="PF00535"/>
    </source>
</evidence>